<keyword evidence="2" id="KW-0813">Transport</keyword>
<dbReference type="GO" id="GO:0005886">
    <property type="term" value="C:plasma membrane"/>
    <property type="evidence" value="ECO:0007669"/>
    <property type="project" value="UniProtKB-SubCell"/>
</dbReference>
<keyword evidence="5 6" id="KW-0472">Membrane</keyword>
<feature type="transmembrane region" description="Helical" evidence="6">
    <location>
        <begin position="335"/>
        <end position="356"/>
    </location>
</feature>
<feature type="transmembrane region" description="Helical" evidence="6">
    <location>
        <begin position="310"/>
        <end position="329"/>
    </location>
</feature>
<dbReference type="InterPro" id="IPR005829">
    <property type="entry name" value="Sugar_transporter_CS"/>
</dbReference>
<feature type="transmembrane region" description="Helical" evidence="6">
    <location>
        <begin position="55"/>
        <end position="73"/>
    </location>
</feature>
<evidence type="ECO:0000313" key="9">
    <source>
        <dbReference type="Proteomes" id="UP000242972"/>
    </source>
</evidence>
<sequence>MTVDGELDQGRLTRFHYRLITVGGLGTLFDSMDVGIISFILAALIGAWHLDSVEIGVVGSISLVGMAVGAALSGMLADRFGRRQLFMLTLLVYAVATGLSALSIALWMLILLRFVVGVGLGGELPVTTTLVTEFMPQKQRGRGIVLLESFWAVGWFVAALVSYLFIPHFGWRSGFLVGMLPAFYVLYLRRGIPESPRYLAKTGHGAEARRVLRQMGHGEVAATSVAAPMRRGRLGDLFAKGVARRTIMLWILWVGMNFAYYGIFLWFPSVLVQHGYSLVESLKYTLIVTAVQVPGYFSAALLVDHWGRKPVLGLYILLSAIAAALFGNAHLTWQFLAFGSILSFFNLGAWGVTYTFTTEQYPTLVRGTGSGWAMGIGRIGGIIGPTIVGWLFASHFGLQTVFYLFMTVLIIVAVAVMALGKETKGISLESLEPREQI</sequence>
<protein>
    <submittedName>
        <fullName evidence="8">MFS transporter</fullName>
    </submittedName>
</protein>
<keyword evidence="4 6" id="KW-1133">Transmembrane helix</keyword>
<feature type="transmembrane region" description="Helical" evidence="6">
    <location>
        <begin position="247"/>
        <end position="267"/>
    </location>
</feature>
<feature type="transmembrane region" description="Helical" evidence="6">
    <location>
        <begin position="402"/>
        <end position="420"/>
    </location>
</feature>
<dbReference type="InterPro" id="IPR020846">
    <property type="entry name" value="MFS_dom"/>
</dbReference>
<dbReference type="PROSITE" id="PS00217">
    <property type="entry name" value="SUGAR_TRANSPORT_2"/>
    <property type="match status" value="1"/>
</dbReference>
<evidence type="ECO:0000313" key="8">
    <source>
        <dbReference type="EMBL" id="PSR26892.1"/>
    </source>
</evidence>
<dbReference type="CDD" id="cd17316">
    <property type="entry name" value="MFS_SV2_like"/>
    <property type="match status" value="1"/>
</dbReference>
<dbReference type="SUPFAM" id="SSF103473">
    <property type="entry name" value="MFS general substrate transporter"/>
    <property type="match status" value="1"/>
</dbReference>
<reference evidence="8 9" key="1">
    <citation type="journal article" date="2014" name="BMC Genomics">
        <title>Comparison of environmental and isolate Sulfobacillus genomes reveals diverse carbon, sulfur, nitrogen, and hydrogen metabolisms.</title>
        <authorList>
            <person name="Justice N.B."/>
            <person name="Norman A."/>
            <person name="Brown C.T."/>
            <person name="Singh A."/>
            <person name="Thomas B.C."/>
            <person name="Banfield J.F."/>
        </authorList>
    </citation>
    <scope>NUCLEOTIDE SEQUENCE [LARGE SCALE GENOMIC DNA]</scope>
    <source>
        <strain evidence="8">AMDSBA4</strain>
    </source>
</reference>
<evidence type="ECO:0000259" key="7">
    <source>
        <dbReference type="PROSITE" id="PS50850"/>
    </source>
</evidence>
<organism evidence="8 9">
    <name type="scientific">Sulfobacillus benefaciens</name>
    <dbReference type="NCBI Taxonomy" id="453960"/>
    <lineage>
        <taxon>Bacteria</taxon>
        <taxon>Bacillati</taxon>
        <taxon>Bacillota</taxon>
        <taxon>Clostridia</taxon>
        <taxon>Eubacteriales</taxon>
        <taxon>Clostridiales Family XVII. Incertae Sedis</taxon>
        <taxon>Sulfobacillus</taxon>
    </lineage>
</organism>
<dbReference type="InterPro" id="IPR005828">
    <property type="entry name" value="MFS_sugar_transport-like"/>
</dbReference>
<dbReference type="EMBL" id="PXYW01000117">
    <property type="protein sequence ID" value="PSR26892.1"/>
    <property type="molecule type" value="Genomic_DNA"/>
</dbReference>
<dbReference type="Proteomes" id="UP000242972">
    <property type="component" value="Unassembled WGS sequence"/>
</dbReference>
<dbReference type="AlphaFoldDB" id="A0A2T2WXE0"/>
<evidence type="ECO:0000256" key="4">
    <source>
        <dbReference type="ARBA" id="ARBA00022989"/>
    </source>
</evidence>
<keyword evidence="3 6" id="KW-0812">Transmembrane</keyword>
<dbReference type="Gene3D" id="1.20.1250.20">
    <property type="entry name" value="MFS general substrate transporter like domains"/>
    <property type="match status" value="1"/>
</dbReference>
<feature type="transmembrane region" description="Helical" evidence="6">
    <location>
        <begin position="114"/>
        <end position="132"/>
    </location>
</feature>
<feature type="transmembrane region" description="Helical" evidence="6">
    <location>
        <begin position="376"/>
        <end position="396"/>
    </location>
</feature>
<dbReference type="PANTHER" id="PTHR23511:SF34">
    <property type="entry name" value="SYNAPTIC VESICLE GLYCOPROTEIN 2"/>
    <property type="match status" value="1"/>
</dbReference>
<evidence type="ECO:0000256" key="2">
    <source>
        <dbReference type="ARBA" id="ARBA00022448"/>
    </source>
</evidence>
<evidence type="ECO:0000256" key="5">
    <source>
        <dbReference type="ARBA" id="ARBA00023136"/>
    </source>
</evidence>
<dbReference type="InterPro" id="IPR036259">
    <property type="entry name" value="MFS_trans_sf"/>
</dbReference>
<feature type="domain" description="Major facilitator superfamily (MFS) profile" evidence="7">
    <location>
        <begin position="19"/>
        <end position="424"/>
    </location>
</feature>
<evidence type="ECO:0000256" key="6">
    <source>
        <dbReference type="SAM" id="Phobius"/>
    </source>
</evidence>
<dbReference type="Pfam" id="PF00083">
    <property type="entry name" value="Sugar_tr"/>
    <property type="match status" value="1"/>
</dbReference>
<comment type="subcellular location">
    <subcellularLocation>
        <location evidence="1">Cell membrane</location>
        <topology evidence="1">Multi-pass membrane protein</topology>
    </subcellularLocation>
</comment>
<feature type="transmembrane region" description="Helical" evidence="6">
    <location>
        <begin position="85"/>
        <end position="108"/>
    </location>
</feature>
<dbReference type="PROSITE" id="PS00216">
    <property type="entry name" value="SUGAR_TRANSPORT_1"/>
    <property type="match status" value="1"/>
</dbReference>
<feature type="transmembrane region" description="Helical" evidence="6">
    <location>
        <begin position="19"/>
        <end position="49"/>
    </location>
</feature>
<gene>
    <name evidence="8" type="ORF">C7B46_19710</name>
</gene>
<dbReference type="GO" id="GO:0022857">
    <property type="term" value="F:transmembrane transporter activity"/>
    <property type="evidence" value="ECO:0007669"/>
    <property type="project" value="InterPro"/>
</dbReference>
<feature type="transmembrane region" description="Helical" evidence="6">
    <location>
        <begin position="171"/>
        <end position="188"/>
    </location>
</feature>
<dbReference type="PROSITE" id="PS50850">
    <property type="entry name" value="MFS"/>
    <property type="match status" value="1"/>
</dbReference>
<evidence type="ECO:0000256" key="3">
    <source>
        <dbReference type="ARBA" id="ARBA00022692"/>
    </source>
</evidence>
<accession>A0A2T2WXE0</accession>
<feature type="transmembrane region" description="Helical" evidence="6">
    <location>
        <begin position="144"/>
        <end position="165"/>
    </location>
</feature>
<comment type="caution">
    <text evidence="8">The sequence shown here is derived from an EMBL/GenBank/DDBJ whole genome shotgun (WGS) entry which is preliminary data.</text>
</comment>
<name>A0A2T2WXE0_9FIRM</name>
<proteinExistence type="predicted"/>
<evidence type="ECO:0000256" key="1">
    <source>
        <dbReference type="ARBA" id="ARBA00004651"/>
    </source>
</evidence>
<dbReference type="PANTHER" id="PTHR23511">
    <property type="entry name" value="SYNAPTIC VESICLE GLYCOPROTEIN 2"/>
    <property type="match status" value="1"/>
</dbReference>